<feature type="domain" description="Activator of Hsp90 ATPase homologue 1/2-like C-terminal" evidence="2">
    <location>
        <begin position="23"/>
        <end position="159"/>
    </location>
</feature>
<protein>
    <submittedName>
        <fullName evidence="3">SRPBCC domain-containing protein</fullName>
    </submittedName>
</protein>
<evidence type="ECO:0000313" key="4">
    <source>
        <dbReference type="Proteomes" id="UP001595685"/>
    </source>
</evidence>
<evidence type="ECO:0000313" key="3">
    <source>
        <dbReference type="EMBL" id="MFC3687928.1"/>
    </source>
</evidence>
<sequence>MPVTDVVPDMDALTLAIVADFAAPVDRVWQVYADARQLEKVFGPPTYPATFVDHDLTPGSRSTYYMTSPEGEKFAGVWDIRTVDETTQFTFEDAFADEYFVVDPDMPVSRNCYAFAAHDGGTRATYTSTYASAEALQQVLDMGVVEGASSAINQIDSLLDAG</sequence>
<organism evidence="3 4">
    <name type="scientific">Aquipuribacter hungaricus</name>
    <dbReference type="NCBI Taxonomy" id="545624"/>
    <lineage>
        <taxon>Bacteria</taxon>
        <taxon>Bacillati</taxon>
        <taxon>Actinomycetota</taxon>
        <taxon>Actinomycetes</taxon>
        <taxon>Micrococcales</taxon>
        <taxon>Intrasporangiaceae</taxon>
        <taxon>Aquipuribacter</taxon>
    </lineage>
</organism>
<accession>A0ABV7WHE3</accession>
<dbReference type="SUPFAM" id="SSF55961">
    <property type="entry name" value="Bet v1-like"/>
    <property type="match status" value="1"/>
</dbReference>
<comment type="similarity">
    <text evidence="1">Belongs to the AHA1 family.</text>
</comment>
<dbReference type="RefSeq" id="WP_340291199.1">
    <property type="nucleotide sequence ID" value="NZ_JBBEOI010000033.1"/>
</dbReference>
<dbReference type="CDD" id="cd07814">
    <property type="entry name" value="SRPBCC_CalC_Aha1-like"/>
    <property type="match status" value="1"/>
</dbReference>
<dbReference type="Gene3D" id="3.30.530.20">
    <property type="match status" value="1"/>
</dbReference>
<reference evidence="4" key="1">
    <citation type="journal article" date="2019" name="Int. J. Syst. Evol. Microbiol.">
        <title>The Global Catalogue of Microorganisms (GCM) 10K type strain sequencing project: providing services to taxonomists for standard genome sequencing and annotation.</title>
        <authorList>
            <consortium name="The Broad Institute Genomics Platform"/>
            <consortium name="The Broad Institute Genome Sequencing Center for Infectious Disease"/>
            <person name="Wu L."/>
            <person name="Ma J."/>
        </authorList>
    </citation>
    <scope>NUCLEOTIDE SEQUENCE [LARGE SCALE GENOMIC DNA]</scope>
    <source>
        <strain evidence="4">NCAIM B.02333</strain>
    </source>
</reference>
<proteinExistence type="inferred from homology"/>
<dbReference type="Proteomes" id="UP001595685">
    <property type="component" value="Unassembled WGS sequence"/>
</dbReference>
<dbReference type="EMBL" id="JBHRWW010000003">
    <property type="protein sequence ID" value="MFC3687928.1"/>
    <property type="molecule type" value="Genomic_DNA"/>
</dbReference>
<dbReference type="InterPro" id="IPR023393">
    <property type="entry name" value="START-like_dom_sf"/>
</dbReference>
<keyword evidence="4" id="KW-1185">Reference proteome</keyword>
<evidence type="ECO:0000256" key="1">
    <source>
        <dbReference type="ARBA" id="ARBA00006817"/>
    </source>
</evidence>
<dbReference type="InterPro" id="IPR013538">
    <property type="entry name" value="ASHA1/2-like_C"/>
</dbReference>
<evidence type="ECO:0000259" key="2">
    <source>
        <dbReference type="Pfam" id="PF08327"/>
    </source>
</evidence>
<dbReference type="Pfam" id="PF08327">
    <property type="entry name" value="AHSA1"/>
    <property type="match status" value="1"/>
</dbReference>
<gene>
    <name evidence="3" type="ORF">ACFOLH_06190</name>
</gene>
<comment type="caution">
    <text evidence="3">The sequence shown here is derived from an EMBL/GenBank/DDBJ whole genome shotgun (WGS) entry which is preliminary data.</text>
</comment>
<name>A0ABV7WHE3_9MICO</name>